<dbReference type="PANTHER" id="PTHR19848:SF8">
    <property type="entry name" value="F-BOX AND WD REPEAT DOMAIN CONTAINING 7"/>
    <property type="match status" value="1"/>
</dbReference>
<name>A0AA38LXF6_9TREE</name>
<evidence type="ECO:0000256" key="4">
    <source>
        <dbReference type="SAM" id="MobiDB-lite"/>
    </source>
</evidence>
<evidence type="ECO:0000259" key="5">
    <source>
        <dbReference type="Pfam" id="PF23798"/>
    </source>
</evidence>
<feature type="region of interest" description="Disordered" evidence="4">
    <location>
        <begin position="432"/>
        <end position="507"/>
    </location>
</feature>
<dbReference type="PROSITE" id="PS50082">
    <property type="entry name" value="WD_REPEATS_2"/>
    <property type="match status" value="2"/>
</dbReference>
<accession>A0AA38LXF6</accession>
<feature type="region of interest" description="Disordered" evidence="4">
    <location>
        <begin position="1"/>
        <end position="116"/>
    </location>
</feature>
<protein>
    <submittedName>
        <fullName evidence="6">WD40-repeat-containing domain protein</fullName>
    </submittedName>
</protein>
<evidence type="ECO:0000256" key="1">
    <source>
        <dbReference type="ARBA" id="ARBA00022574"/>
    </source>
</evidence>
<dbReference type="RefSeq" id="XP_052946993.1">
    <property type="nucleotide sequence ID" value="XM_053089396.1"/>
</dbReference>
<dbReference type="Pfam" id="PF23798">
    <property type="entry name" value="Beta-prop_SPT8"/>
    <property type="match status" value="2"/>
</dbReference>
<dbReference type="InterPro" id="IPR057544">
    <property type="entry name" value="Beta-prop_SPT8"/>
</dbReference>
<dbReference type="InterPro" id="IPR001680">
    <property type="entry name" value="WD40_rpt"/>
</dbReference>
<proteinExistence type="predicted"/>
<dbReference type="Gene3D" id="2.130.10.10">
    <property type="entry name" value="YVTN repeat-like/Quinoprotein amine dehydrogenase"/>
    <property type="match status" value="2"/>
</dbReference>
<comment type="caution">
    <text evidence="6">The sequence shown here is derived from an EMBL/GenBank/DDBJ whole genome shotgun (WGS) entry which is preliminary data.</text>
</comment>
<feature type="compositionally biased region" description="Acidic residues" evidence="4">
    <location>
        <begin position="1"/>
        <end position="81"/>
    </location>
</feature>
<dbReference type="SMART" id="SM00320">
    <property type="entry name" value="WD40"/>
    <property type="match status" value="5"/>
</dbReference>
<feature type="region of interest" description="Disordered" evidence="4">
    <location>
        <begin position="322"/>
        <end position="420"/>
    </location>
</feature>
<evidence type="ECO:0000313" key="7">
    <source>
        <dbReference type="Proteomes" id="UP001164286"/>
    </source>
</evidence>
<keyword evidence="1 3" id="KW-0853">WD repeat</keyword>
<feature type="compositionally biased region" description="Pro residues" evidence="4">
    <location>
        <begin position="332"/>
        <end position="341"/>
    </location>
</feature>
<feature type="domain" description="Transcription factor spt8 beta-propeller" evidence="5">
    <location>
        <begin position="140"/>
        <end position="326"/>
    </location>
</feature>
<evidence type="ECO:0000313" key="6">
    <source>
        <dbReference type="EMBL" id="KAI9637216.1"/>
    </source>
</evidence>
<sequence length="726" mass="75481">MDVDGEGDAEADTDAEVDGEDDEDADAEAEADEAAGEAGEGDMDDEEEPEEDEEEEADESDAEAEDADGDDDDDDEGDEEEASHADLSASPRRSSGSRTSPFPKRSSSPTVPPLPPYKIRRSLIIPAYPSSGPPTSLSIDAIVAIPIPSPIHCLAATACASYLLTGSQEGVVRAYDFYGSVNGSQAMTAQQRAVAGVGRGWWVSDVAPGMDGMGTGTGVGEAAQGGERRAEPVYSLAVEGDGLWALTGTQSGPINMYTLRHSPGHLVHSLRGHSSVVSCMALTTDEKRLLSGSWDGSIREWDLNTGQTSRAYPTHGAQLSSLSLRPSGFLPSPSPTPPRSALPPDEEDEPMADKPQVSVVVGPDFFKPKSKSGGGGGGAETAGSVTVQEDKPAPAPASALGQEGDVEMGETSAGVNLKSTSRASSYDDLFNDEDAEGETVPPSAVPTQPATPLPQSLAAPAPSSASTFTANAGASAKPNATAGPSRPLPSLALPGVRSPAQSTPQVQALSRGNEGAAATIPLLTPTTYKQFSDDVLLASFMDGQVMLVDRRVPESGGSRRGAAAGMGMRGVGRLMAGDKAPPWCMSACWSGNGNQILAGRRNGTVDIWDVRRSSSSTAPNLLRTLKTPAESGAVSCLVAFPDGQHVATASQDNIRLWNTVEYFEPEDSARKAKSRPPFKIVAGHHGGTVSAMLVDPTSRFMTVASGDRGWAGESTKVVLIHEVKWS</sequence>
<feature type="repeat" description="WD" evidence="3">
    <location>
        <begin position="589"/>
        <end position="618"/>
    </location>
</feature>
<evidence type="ECO:0000256" key="2">
    <source>
        <dbReference type="ARBA" id="ARBA00022737"/>
    </source>
</evidence>
<dbReference type="PANTHER" id="PTHR19848">
    <property type="entry name" value="WD40 REPEAT PROTEIN"/>
    <property type="match status" value="1"/>
</dbReference>
<evidence type="ECO:0000256" key="3">
    <source>
        <dbReference type="PROSITE-ProRule" id="PRU00221"/>
    </source>
</evidence>
<keyword evidence="2" id="KW-0677">Repeat</keyword>
<dbReference type="InterPro" id="IPR036322">
    <property type="entry name" value="WD40_repeat_dom_sf"/>
</dbReference>
<feature type="compositionally biased region" description="Low complexity" evidence="4">
    <location>
        <begin position="448"/>
        <end position="467"/>
    </location>
</feature>
<dbReference type="Proteomes" id="UP001164286">
    <property type="component" value="Unassembled WGS sequence"/>
</dbReference>
<dbReference type="AlphaFoldDB" id="A0AA38LXF6"/>
<dbReference type="SUPFAM" id="SSF50978">
    <property type="entry name" value="WD40 repeat-like"/>
    <property type="match status" value="1"/>
</dbReference>
<dbReference type="PROSITE" id="PS50294">
    <property type="entry name" value="WD_REPEATS_REGION"/>
    <property type="match status" value="1"/>
</dbReference>
<feature type="compositionally biased region" description="Low complexity" evidence="4">
    <location>
        <begin position="88"/>
        <end position="103"/>
    </location>
</feature>
<dbReference type="InterPro" id="IPR015943">
    <property type="entry name" value="WD40/YVTN_repeat-like_dom_sf"/>
</dbReference>
<keyword evidence="7" id="KW-1185">Reference proteome</keyword>
<feature type="domain" description="Transcription factor spt8 beta-propeller" evidence="5">
    <location>
        <begin position="573"/>
        <end position="723"/>
    </location>
</feature>
<organism evidence="6 7">
    <name type="scientific">Dioszegia hungarica</name>
    <dbReference type="NCBI Taxonomy" id="4972"/>
    <lineage>
        <taxon>Eukaryota</taxon>
        <taxon>Fungi</taxon>
        <taxon>Dikarya</taxon>
        <taxon>Basidiomycota</taxon>
        <taxon>Agaricomycotina</taxon>
        <taxon>Tremellomycetes</taxon>
        <taxon>Tremellales</taxon>
        <taxon>Bulleribasidiaceae</taxon>
        <taxon>Dioszegia</taxon>
    </lineage>
</organism>
<reference evidence="6" key="1">
    <citation type="journal article" date="2022" name="G3 (Bethesda)">
        <title>High quality genome of the basidiomycete yeast Dioszegia hungarica PDD-24b-2 isolated from cloud water.</title>
        <authorList>
            <person name="Jarrige D."/>
            <person name="Haridas S."/>
            <person name="Bleykasten-Grosshans C."/>
            <person name="Joly M."/>
            <person name="Nadalig T."/>
            <person name="Sancelme M."/>
            <person name="Vuilleumier S."/>
            <person name="Grigoriev I.V."/>
            <person name="Amato P."/>
            <person name="Bringel F."/>
        </authorList>
    </citation>
    <scope>NUCLEOTIDE SEQUENCE</scope>
    <source>
        <strain evidence="6">PDD-24b-2</strain>
    </source>
</reference>
<dbReference type="GeneID" id="77728601"/>
<gene>
    <name evidence="6" type="ORF">MKK02DRAFT_36312</name>
</gene>
<dbReference type="EMBL" id="JAKWFO010000004">
    <property type="protein sequence ID" value="KAI9637216.1"/>
    <property type="molecule type" value="Genomic_DNA"/>
</dbReference>
<feature type="repeat" description="WD" evidence="3">
    <location>
        <begin position="270"/>
        <end position="311"/>
    </location>
</feature>